<keyword evidence="5" id="KW-0175">Coiled coil</keyword>
<dbReference type="PANTHER" id="PTHR30386">
    <property type="entry name" value="MEMBRANE FUSION SUBUNIT OF EMRAB-TOLC MULTIDRUG EFFLUX PUMP"/>
    <property type="match status" value="1"/>
</dbReference>
<dbReference type="Gene3D" id="2.40.30.170">
    <property type="match status" value="1"/>
</dbReference>
<dbReference type="Gene3D" id="1.10.287.470">
    <property type="entry name" value="Helix hairpin bin"/>
    <property type="match status" value="2"/>
</dbReference>
<keyword evidence="2 6" id="KW-0812">Transmembrane</keyword>
<proteinExistence type="predicted"/>
<dbReference type="OrthoDB" id="9811754at2"/>
<comment type="subcellular location">
    <subcellularLocation>
        <location evidence="1">Membrane</location>
        <topology evidence="1">Single-pass membrane protein</topology>
    </subcellularLocation>
</comment>
<evidence type="ECO:0000256" key="2">
    <source>
        <dbReference type="ARBA" id="ARBA00022692"/>
    </source>
</evidence>
<dbReference type="Pfam" id="PF25917">
    <property type="entry name" value="BSH_RND"/>
    <property type="match status" value="1"/>
</dbReference>
<evidence type="ECO:0000313" key="9">
    <source>
        <dbReference type="EMBL" id="TCK31034.1"/>
    </source>
</evidence>
<name>A0A4R1I6N7_ANCAQ</name>
<evidence type="ECO:0000256" key="6">
    <source>
        <dbReference type="SAM" id="Phobius"/>
    </source>
</evidence>
<dbReference type="Gene3D" id="2.40.50.100">
    <property type="match status" value="1"/>
</dbReference>
<sequence>MNSRLLRHPVTLIVGVILGLFLLYETCVRFFAYTGDAYVMSDIVVMSAQIEGPVSKLAVQNNQDVAANQLLFEIERTPYALKVQETQAALATARADLDLARDEVNAAKASVTAAQAVQTNAMDQLGRVKTLETEGYSPEATLDVATRDVATAGADVTSAEAQLAVTARRVAVAQAAIASAEARLAKAQYELSKTVVSAPDAGRVAPFVTRVGDYLRPGSEVLAIVTDHRRRVVANVSERHLARIAVGQRVMLTLGSDPWALHWGRVSGISGGVARSPDNPQVIPYVKPTTDWVRLPRRFPIEVTLDDWPEGLGLFNGADARVLIWF</sequence>
<feature type="domain" description="Multidrug resistance protein MdtA-like barrel-sandwich hybrid" evidence="7">
    <location>
        <begin position="44"/>
        <end position="226"/>
    </location>
</feature>
<evidence type="ECO:0000256" key="3">
    <source>
        <dbReference type="ARBA" id="ARBA00022989"/>
    </source>
</evidence>
<dbReference type="PANTHER" id="PTHR30386:SF26">
    <property type="entry name" value="TRANSPORT PROTEIN COMB"/>
    <property type="match status" value="1"/>
</dbReference>
<reference evidence="9 10" key="1">
    <citation type="submission" date="2019-03" db="EMBL/GenBank/DDBJ databases">
        <title>Genomic Encyclopedia of Type Strains, Phase IV (KMG-IV): sequencing the most valuable type-strain genomes for metagenomic binning, comparative biology and taxonomic classification.</title>
        <authorList>
            <person name="Goeker M."/>
        </authorList>
    </citation>
    <scope>NUCLEOTIDE SEQUENCE [LARGE SCALE GENOMIC DNA]</scope>
    <source>
        <strain evidence="9 10">DSM 101</strain>
    </source>
</reference>
<keyword evidence="4 6" id="KW-0472">Membrane</keyword>
<evidence type="ECO:0000259" key="8">
    <source>
        <dbReference type="Pfam" id="PF25963"/>
    </source>
</evidence>
<evidence type="ECO:0000313" key="10">
    <source>
        <dbReference type="Proteomes" id="UP000295030"/>
    </source>
</evidence>
<dbReference type="InterPro" id="IPR058625">
    <property type="entry name" value="MdtA-like_BSH"/>
</dbReference>
<evidence type="ECO:0000259" key="7">
    <source>
        <dbReference type="Pfam" id="PF25917"/>
    </source>
</evidence>
<feature type="transmembrane region" description="Helical" evidence="6">
    <location>
        <begin position="12"/>
        <end position="32"/>
    </location>
</feature>
<dbReference type="Proteomes" id="UP000295030">
    <property type="component" value="Unassembled WGS sequence"/>
</dbReference>
<evidence type="ECO:0000256" key="4">
    <source>
        <dbReference type="ARBA" id="ARBA00023136"/>
    </source>
</evidence>
<feature type="domain" description="p-hydroxybenzoic acid efflux pump subunit AaeA-like beta-barrel" evidence="8">
    <location>
        <begin position="231"/>
        <end position="324"/>
    </location>
</feature>
<dbReference type="AlphaFoldDB" id="A0A4R1I6N7"/>
<keyword evidence="3 6" id="KW-1133">Transmembrane helix</keyword>
<feature type="coiled-coil region" evidence="5">
    <location>
        <begin position="83"/>
        <end position="110"/>
    </location>
</feature>
<dbReference type="InterPro" id="IPR058634">
    <property type="entry name" value="AaeA-lik-b-barrel"/>
</dbReference>
<comment type="caution">
    <text evidence="9">The sequence shown here is derived from an EMBL/GenBank/DDBJ whole genome shotgun (WGS) entry which is preliminary data.</text>
</comment>
<evidence type="ECO:0000256" key="1">
    <source>
        <dbReference type="ARBA" id="ARBA00004167"/>
    </source>
</evidence>
<gene>
    <name evidence="9" type="ORF">EV667_1139</name>
</gene>
<accession>A0A4R1I6N7</accession>
<dbReference type="InterPro" id="IPR050739">
    <property type="entry name" value="MFP"/>
</dbReference>
<dbReference type="Pfam" id="PF25963">
    <property type="entry name" value="Beta-barrel_AAEA"/>
    <property type="match status" value="1"/>
</dbReference>
<protein>
    <submittedName>
        <fullName evidence="9">Multidrug efflux system membrane fusion protein</fullName>
    </submittedName>
</protein>
<dbReference type="SUPFAM" id="SSF111369">
    <property type="entry name" value="HlyD-like secretion proteins"/>
    <property type="match status" value="1"/>
</dbReference>
<keyword evidence="10" id="KW-1185">Reference proteome</keyword>
<dbReference type="GO" id="GO:0016020">
    <property type="term" value="C:membrane"/>
    <property type="evidence" value="ECO:0007669"/>
    <property type="project" value="UniProtKB-SubCell"/>
</dbReference>
<organism evidence="9 10">
    <name type="scientific">Ancylobacter aquaticus</name>
    <dbReference type="NCBI Taxonomy" id="100"/>
    <lineage>
        <taxon>Bacteria</taxon>
        <taxon>Pseudomonadati</taxon>
        <taxon>Pseudomonadota</taxon>
        <taxon>Alphaproteobacteria</taxon>
        <taxon>Hyphomicrobiales</taxon>
        <taxon>Xanthobacteraceae</taxon>
        <taxon>Ancylobacter</taxon>
    </lineage>
</organism>
<dbReference type="RefSeq" id="WP_131834286.1">
    <property type="nucleotide sequence ID" value="NZ_SMFY01000001.1"/>
</dbReference>
<evidence type="ECO:0000256" key="5">
    <source>
        <dbReference type="SAM" id="Coils"/>
    </source>
</evidence>
<dbReference type="EMBL" id="SMFY01000001">
    <property type="protein sequence ID" value="TCK31034.1"/>
    <property type="molecule type" value="Genomic_DNA"/>
</dbReference>